<evidence type="ECO:0000313" key="3">
    <source>
        <dbReference type="Proteomes" id="UP000017820"/>
    </source>
</evidence>
<accession>V4HWE9</accession>
<evidence type="ECO:0000313" key="2">
    <source>
        <dbReference type="EMBL" id="ESP94123.1"/>
    </source>
</evidence>
<feature type="coiled-coil region" evidence="1">
    <location>
        <begin position="39"/>
        <end position="96"/>
    </location>
</feature>
<protein>
    <submittedName>
        <fullName evidence="2">Uncharacterized protein</fullName>
    </submittedName>
</protein>
<keyword evidence="1" id="KW-0175">Coiled coil</keyword>
<proteinExistence type="predicted"/>
<comment type="caution">
    <text evidence="2">The sequence shown here is derived from an EMBL/GenBank/DDBJ whole genome shotgun (WGS) entry which is preliminary data.</text>
</comment>
<reference evidence="2 3" key="1">
    <citation type="submission" date="2013-07" db="EMBL/GenBank/DDBJ databases">
        <title>Draft genome sequence of Pseudoalteromonas luteoviolacea 2ta16.</title>
        <authorList>
            <person name="Allen E.E."/>
            <person name="Azam F."/>
            <person name="Podell S."/>
        </authorList>
    </citation>
    <scope>NUCLEOTIDE SEQUENCE [LARGE SCALE GENOMIC DNA]</scope>
    <source>
        <strain evidence="2 3">2ta16</strain>
    </source>
</reference>
<evidence type="ECO:0000256" key="1">
    <source>
        <dbReference type="SAM" id="Coils"/>
    </source>
</evidence>
<gene>
    <name evidence="2" type="ORF">PL2TA16_02500</name>
</gene>
<feature type="coiled-coil region" evidence="1">
    <location>
        <begin position="254"/>
        <end position="307"/>
    </location>
</feature>
<name>V4HWE9_PSEL2</name>
<organism evidence="2 3">
    <name type="scientific">Pseudoalteromonas luteoviolacea (strain 2ta16)</name>
    <dbReference type="NCBI Taxonomy" id="1353533"/>
    <lineage>
        <taxon>Bacteria</taxon>
        <taxon>Pseudomonadati</taxon>
        <taxon>Pseudomonadota</taxon>
        <taxon>Gammaproteobacteria</taxon>
        <taxon>Alteromonadales</taxon>
        <taxon>Pseudoalteromonadaceae</taxon>
        <taxon>Pseudoalteromonas</taxon>
    </lineage>
</organism>
<sequence>MELLMRMKFGLVFGAVLLNITGCKTLDSVQSLGGSSPSNEQVQAAYSRAETAYQEAQQAMYLANTESLIDYDRTRVQQAQKEWQELEKNFADLKAKPFEALDSASFFSSQTVSGEIIELSQEVLALVGGAQAAKKLILSVLEPVRSHFAVLDKFAAQEHFPARYRKLSEAHKKYRAMLVDGKQPEVEAELADFNVQLTALEVSAVELYYLGEILSQLRAISASTKAKILPSVALDASNTSEYAKVYIRNNVRDYEQIEEKVRLAKLQLLRVESLYQEHISRKEALKSNQVEAQLLELESHLLALTEKVGLGDLRHLSFAEQLAAVKEKL</sequence>
<dbReference type="EMBL" id="AUSV01000022">
    <property type="protein sequence ID" value="ESP94123.1"/>
    <property type="molecule type" value="Genomic_DNA"/>
</dbReference>
<dbReference type="Proteomes" id="UP000017820">
    <property type="component" value="Unassembled WGS sequence"/>
</dbReference>
<dbReference type="PATRIC" id="fig|1353533.3.peg.1548"/>
<dbReference type="AlphaFoldDB" id="V4HWE9"/>